<evidence type="ECO:0000256" key="2">
    <source>
        <dbReference type="ARBA" id="ARBA00022801"/>
    </source>
</evidence>
<dbReference type="Gene3D" id="1.25.40.1050">
    <property type="match status" value="1"/>
</dbReference>
<feature type="domain" description="Xrn1 N-terminal" evidence="5">
    <location>
        <begin position="1"/>
        <end position="249"/>
    </location>
</feature>
<dbReference type="EMBL" id="MN739518">
    <property type="protein sequence ID" value="QHT10169.1"/>
    <property type="molecule type" value="Genomic_DNA"/>
</dbReference>
<evidence type="ECO:0008006" key="8">
    <source>
        <dbReference type="Google" id="ProtNLM"/>
    </source>
</evidence>
<reference evidence="7" key="1">
    <citation type="journal article" date="2020" name="Nature">
        <title>Giant virus diversity and host interactions through global metagenomics.</title>
        <authorList>
            <person name="Schulz F."/>
            <person name="Roux S."/>
            <person name="Paez-Espino D."/>
            <person name="Jungbluth S."/>
            <person name="Walsh D.A."/>
            <person name="Denef V.J."/>
            <person name="McMahon K.D."/>
            <person name="Konstantinidis K.T."/>
            <person name="Eloe-Fadrosh E.A."/>
            <person name="Kyrpides N.C."/>
            <person name="Woyke T."/>
        </authorList>
    </citation>
    <scope>NUCLEOTIDE SEQUENCE</scope>
    <source>
        <strain evidence="7">GVMAG-M-3300023174-104</strain>
    </source>
</reference>
<dbReference type="GO" id="GO:0003723">
    <property type="term" value="F:RNA binding"/>
    <property type="evidence" value="ECO:0007669"/>
    <property type="project" value="TreeGrafter"/>
</dbReference>
<dbReference type="Gene3D" id="3.40.50.12390">
    <property type="match status" value="2"/>
</dbReference>
<feature type="domain" description="Xrn1 helical" evidence="6">
    <location>
        <begin position="402"/>
        <end position="577"/>
    </location>
</feature>
<evidence type="ECO:0000259" key="6">
    <source>
        <dbReference type="Pfam" id="PF17846"/>
    </source>
</evidence>
<keyword evidence="3" id="KW-0269">Exonuclease</keyword>
<name>A0A6C0D2P4_9ZZZZ</name>
<dbReference type="PANTHER" id="PTHR12341">
    <property type="entry name" value="5'-&gt;3' EXORIBONUCLEASE"/>
    <property type="match status" value="1"/>
</dbReference>
<dbReference type="GO" id="GO:0000956">
    <property type="term" value="P:nuclear-transcribed mRNA catabolic process"/>
    <property type="evidence" value="ECO:0007669"/>
    <property type="project" value="TreeGrafter"/>
</dbReference>
<dbReference type="InterPro" id="IPR041412">
    <property type="entry name" value="Xrn1_helical"/>
</dbReference>
<evidence type="ECO:0000259" key="5">
    <source>
        <dbReference type="Pfam" id="PF03159"/>
    </source>
</evidence>
<dbReference type="Pfam" id="PF17846">
    <property type="entry name" value="XRN_M"/>
    <property type="match status" value="2"/>
</dbReference>
<dbReference type="Pfam" id="PF03159">
    <property type="entry name" value="XRN_N"/>
    <property type="match status" value="1"/>
</dbReference>
<evidence type="ECO:0000313" key="7">
    <source>
        <dbReference type="EMBL" id="QHT10169.1"/>
    </source>
</evidence>
<dbReference type="GO" id="GO:0005634">
    <property type="term" value="C:nucleus"/>
    <property type="evidence" value="ECO:0007669"/>
    <property type="project" value="TreeGrafter"/>
</dbReference>
<keyword evidence="2" id="KW-0378">Hydrolase</keyword>
<dbReference type="CDD" id="cd18673">
    <property type="entry name" value="PIN_XRN1-2-like"/>
    <property type="match status" value="1"/>
</dbReference>
<dbReference type="PANTHER" id="PTHR12341:SF7">
    <property type="entry name" value="5'-3' EXORIBONUCLEASE 1"/>
    <property type="match status" value="1"/>
</dbReference>
<dbReference type="AlphaFoldDB" id="A0A6C0D2P4"/>
<keyword evidence="1" id="KW-0540">Nuclease</keyword>
<organism evidence="7">
    <name type="scientific">viral metagenome</name>
    <dbReference type="NCBI Taxonomy" id="1070528"/>
    <lineage>
        <taxon>unclassified sequences</taxon>
        <taxon>metagenomes</taxon>
        <taxon>organismal metagenomes</taxon>
    </lineage>
</organism>
<evidence type="ECO:0000256" key="1">
    <source>
        <dbReference type="ARBA" id="ARBA00022722"/>
    </source>
</evidence>
<comment type="similarity">
    <text evidence="4">Belongs to the 5'-3' exonuclease family.</text>
</comment>
<dbReference type="InterPro" id="IPR004859">
    <property type="entry name" value="Xrn1_N"/>
</dbReference>
<protein>
    <recommendedName>
        <fullName evidence="8">Xrn1 N-terminal domain-containing protein</fullName>
    </recommendedName>
</protein>
<dbReference type="GO" id="GO:0004534">
    <property type="term" value="F:5'-3' RNA exonuclease activity"/>
    <property type="evidence" value="ECO:0007669"/>
    <property type="project" value="TreeGrafter"/>
</dbReference>
<feature type="domain" description="Xrn1 helical" evidence="6">
    <location>
        <begin position="287"/>
        <end position="374"/>
    </location>
</feature>
<accession>A0A6C0D2P4</accession>
<sequence>MGVKHFYLWYSKQFEQCLHKTPPSAMDILCIDMNGLFHYCAQEVFEYGVFAKPIPSSKEYQGLLGRLNVERVPVKMTKEKLKRLFQKVCEKIEYLRKYIQPRKTLVLCVDGVAGLGKMNQQRQRRFRAALKPITAWPSTTPVIEVELDGPPNMDQFHSNYFTPGTWVMDDMTKYVDWYIRLMQSSHPAWQTLNVIFSNEKVPGEGEHKIMEYLRRNASPNDKICIYGLDADLVMLAMMLPFDNVYIGREADQRTFDFVNVQIFKKEVVQCMDWREQRDDHTFTSLYAVHDFVVLCFLVGNDFLPTLPSLAIIEGGLETMIKKYKRIGKEHGHLTSMYKGKPRLKMKMMSLFCLEMARVEQQMLYHKYSASTNFTPDLLFKEYLKGRDTTKEFKIEDEDWKVFRQHYFHEHFPSTVTMNTVIKQYIDGIHWVLHYYHQGIPDWTWFFPFLYAPFFTDFVESESLSNYKHVHFEKHEPVPAFLQLFMVLPQSHKALWPTCLQPSVGDEVEFMENLPVDWFSYFPQKVLLDKSGKRKDWEAIIRLAPSSLNDFSIVYHHFTKNNLVEKEKRRNLRGKSFCYRHDPSLPGKSFSSIYGNIEICQVRTDMILLS</sequence>
<evidence type="ECO:0000256" key="3">
    <source>
        <dbReference type="ARBA" id="ARBA00022839"/>
    </source>
</evidence>
<proteinExistence type="inferred from homology"/>
<evidence type="ECO:0000256" key="4">
    <source>
        <dbReference type="ARBA" id="ARBA00038299"/>
    </source>
</evidence>
<dbReference type="InterPro" id="IPR027073">
    <property type="entry name" value="5_3_exoribonuclease"/>
</dbReference>